<evidence type="ECO:0000259" key="3">
    <source>
        <dbReference type="Pfam" id="PF01361"/>
    </source>
</evidence>
<evidence type="ECO:0000256" key="2">
    <source>
        <dbReference type="ARBA" id="ARBA00023235"/>
    </source>
</evidence>
<feature type="domain" description="4-oxalocrotonate tautomerase-like" evidence="3">
    <location>
        <begin position="2"/>
        <end position="60"/>
    </location>
</feature>
<keyword evidence="5" id="KW-1185">Reference proteome</keyword>
<dbReference type="GO" id="GO:0016853">
    <property type="term" value="F:isomerase activity"/>
    <property type="evidence" value="ECO:0007669"/>
    <property type="project" value="UniProtKB-KW"/>
</dbReference>
<dbReference type="InterPro" id="IPR014347">
    <property type="entry name" value="Tautomerase/MIF_sf"/>
</dbReference>
<keyword evidence="2" id="KW-0413">Isomerase</keyword>
<evidence type="ECO:0000313" key="4">
    <source>
        <dbReference type="EMBL" id="SNT31168.1"/>
    </source>
</evidence>
<dbReference type="PANTHER" id="PTHR35530">
    <property type="entry name" value="TAUTOMERASE-RELATED"/>
    <property type="match status" value="1"/>
</dbReference>
<evidence type="ECO:0000256" key="1">
    <source>
        <dbReference type="ARBA" id="ARBA00006723"/>
    </source>
</evidence>
<proteinExistence type="inferred from homology"/>
<dbReference type="Pfam" id="PF01361">
    <property type="entry name" value="Tautomerase"/>
    <property type="match status" value="1"/>
</dbReference>
<protein>
    <submittedName>
        <fullName evidence="4">4-oxalocrotonate tautomerase</fullName>
    </submittedName>
</protein>
<dbReference type="InterPro" id="IPR004370">
    <property type="entry name" value="4-OT-like_dom"/>
</dbReference>
<evidence type="ECO:0000313" key="5">
    <source>
        <dbReference type="Proteomes" id="UP000198284"/>
    </source>
</evidence>
<gene>
    <name evidence="4" type="ORF">SAMN06265795_12429</name>
</gene>
<comment type="similarity">
    <text evidence="1">Belongs to the 4-oxalocrotonate tautomerase family.</text>
</comment>
<accession>A0A239LMS2</accession>
<reference evidence="4 5" key="1">
    <citation type="submission" date="2017-06" db="EMBL/GenBank/DDBJ databases">
        <authorList>
            <person name="Kim H.J."/>
            <person name="Triplett B.A."/>
        </authorList>
    </citation>
    <scope>NUCLEOTIDE SEQUENCE [LARGE SCALE GENOMIC DNA]</scope>
    <source>
        <strain evidence="4 5">U15</strain>
    </source>
</reference>
<dbReference type="Proteomes" id="UP000198284">
    <property type="component" value="Unassembled WGS sequence"/>
</dbReference>
<dbReference type="OrthoDB" id="8561934at2"/>
<dbReference type="EMBL" id="FZOT01000024">
    <property type="protein sequence ID" value="SNT31168.1"/>
    <property type="molecule type" value="Genomic_DNA"/>
</dbReference>
<sequence length="129" mass="14816">MPILNVKVSAAKSPELTREIAEFLLDLTTRILRKKREVTSIAIDYVDPESWIVGGRSLSEQGKNSFYFDIKITDETNTKDEKALYIREAFDGFARILGSVHEESYIYVQDVRAASYGYGGLTQEYRYHH</sequence>
<dbReference type="Gene3D" id="3.30.429.10">
    <property type="entry name" value="Macrophage Migration Inhibitory Factor"/>
    <property type="match status" value="2"/>
</dbReference>
<dbReference type="RefSeq" id="WP_089401528.1">
    <property type="nucleotide sequence ID" value="NZ_FZOT01000024.1"/>
</dbReference>
<dbReference type="PANTHER" id="PTHR35530:SF1">
    <property type="entry name" value="2-HYDROXYMUCONATE TAUTOMERASE"/>
    <property type="match status" value="1"/>
</dbReference>
<dbReference type="AlphaFoldDB" id="A0A239LMS2"/>
<dbReference type="SUPFAM" id="SSF55331">
    <property type="entry name" value="Tautomerase/MIF"/>
    <property type="match status" value="1"/>
</dbReference>
<name>A0A239LMS2_9BURK</name>
<organism evidence="4 5">
    <name type="scientific">Noviherbaspirillum humi</name>
    <dbReference type="NCBI Taxonomy" id="1688639"/>
    <lineage>
        <taxon>Bacteria</taxon>
        <taxon>Pseudomonadati</taxon>
        <taxon>Pseudomonadota</taxon>
        <taxon>Betaproteobacteria</taxon>
        <taxon>Burkholderiales</taxon>
        <taxon>Oxalobacteraceae</taxon>
        <taxon>Noviherbaspirillum</taxon>
    </lineage>
</organism>